<keyword evidence="2" id="KW-1185">Reference proteome</keyword>
<organism evidence="1 2">
    <name type="scientific">Gracilibacillus pellucidus</name>
    <dbReference type="NCBI Taxonomy" id="3095368"/>
    <lineage>
        <taxon>Bacteria</taxon>
        <taxon>Bacillati</taxon>
        <taxon>Bacillota</taxon>
        <taxon>Bacilli</taxon>
        <taxon>Bacillales</taxon>
        <taxon>Bacillaceae</taxon>
        <taxon>Gracilibacillus</taxon>
    </lineage>
</organism>
<reference evidence="1" key="1">
    <citation type="submission" date="2023-11" db="EMBL/GenBank/DDBJ databases">
        <title>Gracilibacillus pellucida a moderately halophilic bacterium isolated from saline soil in Xinjiang province.</title>
        <authorList>
            <person name="Zhang Z."/>
            <person name="Tan F."/>
            <person name="Wang Y."/>
            <person name="Xia M."/>
        </authorList>
    </citation>
    <scope>NUCLEOTIDE SEQUENCE</scope>
    <source>
        <strain evidence="1">S3-1-1</strain>
    </source>
</reference>
<comment type="caution">
    <text evidence="1">The sequence shown here is derived from an EMBL/GenBank/DDBJ whole genome shotgun (WGS) entry which is preliminary data.</text>
</comment>
<dbReference type="Proteomes" id="UP001277972">
    <property type="component" value="Unassembled WGS sequence"/>
</dbReference>
<proteinExistence type="predicted"/>
<name>A0ACC6M4I9_9BACI</name>
<protein>
    <submittedName>
        <fullName evidence="1">CYTH domain-containing protein</fullName>
    </submittedName>
</protein>
<sequence length="195" mass="23061">MIKIKQEIEIEFKNLLTEEEYQQLINHFSSSNQQIIHQKNHYFDTFDFQLKTHKSALRIREKKDQFQLTLKQPNPNGPGLLETHCTITEKEAKQFINGTIIDKAPITHALTKVNIPIDQLRYGGALETYRIEHDYQQTTLVLDKSHYNNHIDYELELEASSEEHGTEVFNTLLEQWAIPKRKTPNKIERFYHTIK</sequence>
<accession>A0ACC6M4I9</accession>
<gene>
    <name evidence="1" type="ORF">SH601_07330</name>
</gene>
<dbReference type="EMBL" id="JAWZSR010000003">
    <property type="protein sequence ID" value="MDX8045800.1"/>
    <property type="molecule type" value="Genomic_DNA"/>
</dbReference>
<evidence type="ECO:0000313" key="2">
    <source>
        <dbReference type="Proteomes" id="UP001277972"/>
    </source>
</evidence>
<evidence type="ECO:0000313" key="1">
    <source>
        <dbReference type="EMBL" id="MDX8045800.1"/>
    </source>
</evidence>